<protein>
    <submittedName>
        <fullName evidence="2">CHAD domain-containing protein</fullName>
    </submittedName>
</protein>
<gene>
    <name evidence="2" type="ORF">ACEUDJ_01780</name>
</gene>
<organism evidence="2 3">
    <name type="scientific">Aeromonas bivalvium</name>
    <dbReference type="NCBI Taxonomy" id="440079"/>
    <lineage>
        <taxon>Bacteria</taxon>
        <taxon>Pseudomonadati</taxon>
        <taxon>Pseudomonadota</taxon>
        <taxon>Gammaproteobacteria</taxon>
        <taxon>Aeromonadales</taxon>
        <taxon>Aeromonadaceae</taxon>
        <taxon>Aeromonas</taxon>
    </lineage>
</organism>
<dbReference type="EMBL" id="JBGXBU010000001">
    <property type="protein sequence ID" value="MFM4891620.1"/>
    <property type="molecule type" value="Genomic_DNA"/>
</dbReference>
<evidence type="ECO:0000313" key="2">
    <source>
        <dbReference type="EMBL" id="MFM4891620.1"/>
    </source>
</evidence>
<comment type="caution">
    <text evidence="2">The sequence shown here is derived from an EMBL/GenBank/DDBJ whole genome shotgun (WGS) entry which is preliminary data.</text>
</comment>
<dbReference type="RefSeq" id="WP_408759418.1">
    <property type="nucleotide sequence ID" value="NZ_JBGXAX010000002.1"/>
</dbReference>
<dbReference type="Proteomes" id="UP001630969">
    <property type="component" value="Unassembled WGS sequence"/>
</dbReference>
<dbReference type="Pfam" id="PF05235">
    <property type="entry name" value="CHAD"/>
    <property type="match status" value="1"/>
</dbReference>
<dbReference type="PROSITE" id="PS51708">
    <property type="entry name" value="CHAD"/>
    <property type="match status" value="1"/>
</dbReference>
<reference evidence="2 3" key="1">
    <citation type="submission" date="2024-09" db="EMBL/GenBank/DDBJ databases">
        <title>Aeromonas strains Genome sequencing and assembly.</title>
        <authorList>
            <person name="Hu X."/>
            <person name="Tang B."/>
        </authorList>
    </citation>
    <scope>NUCLEOTIDE SEQUENCE [LARGE SCALE GENOMIC DNA]</scope>
    <source>
        <strain evidence="2 3">NB23SCDHY001</strain>
    </source>
</reference>
<evidence type="ECO:0000313" key="3">
    <source>
        <dbReference type="Proteomes" id="UP001630969"/>
    </source>
</evidence>
<keyword evidence="3" id="KW-1185">Reference proteome</keyword>
<accession>A0ABW9GKC8</accession>
<dbReference type="PANTHER" id="PTHR39339:SF1">
    <property type="entry name" value="CHAD DOMAIN-CONTAINING PROTEIN"/>
    <property type="match status" value="1"/>
</dbReference>
<dbReference type="InterPro" id="IPR007899">
    <property type="entry name" value="CHAD_dom"/>
</dbReference>
<name>A0ABW9GKC8_9GAMM</name>
<dbReference type="InterPro" id="IPR038186">
    <property type="entry name" value="CHAD_dom_sf"/>
</dbReference>
<dbReference type="PANTHER" id="PTHR39339">
    <property type="entry name" value="SLR1444 PROTEIN"/>
    <property type="match status" value="1"/>
</dbReference>
<proteinExistence type="predicted"/>
<dbReference type="SMART" id="SM00880">
    <property type="entry name" value="CHAD"/>
    <property type="match status" value="1"/>
</dbReference>
<dbReference type="Gene3D" id="1.40.20.10">
    <property type="entry name" value="CHAD domain"/>
    <property type="match status" value="1"/>
</dbReference>
<sequence>MDDPLRERLLGQAHTLINHYWASTLALRQQADMEQVHGYRIAARRLHALLALWRPLIHDPRLERRLQKAVTRLSALRDEQVYASQFVHKRAGARSEEQSKAGRVSQAMVQAQPRVPMLAVSLDEWLDGVAQVPAGFDPLPWYRLQLGLRLSLLLNRIEDEQSAKSRKLSNDKLLRQWHKVRLEIKQIRYGTELLVAMGAGDPEWLDLLGRWQEQLGQLQDGRQWYKRLRREKSTPKQQRLLRALRKKGRWQLQRLSCQRGELVGLSLLMLKGDE</sequence>
<feature type="domain" description="CHAD" evidence="1">
    <location>
        <begin position="2"/>
        <end position="274"/>
    </location>
</feature>
<evidence type="ECO:0000259" key="1">
    <source>
        <dbReference type="PROSITE" id="PS51708"/>
    </source>
</evidence>
<dbReference type="GeneID" id="97218789"/>